<dbReference type="Proteomes" id="UP000199296">
    <property type="component" value="Unassembled WGS sequence"/>
</dbReference>
<dbReference type="OrthoDB" id="709028at2"/>
<evidence type="ECO:0000313" key="2">
    <source>
        <dbReference type="EMBL" id="SDG75549.1"/>
    </source>
</evidence>
<dbReference type="STRING" id="470826.SAMN04488027_106136"/>
<dbReference type="AlphaFoldDB" id="A0A1G7WUE3"/>
<protein>
    <submittedName>
        <fullName evidence="2">Uncharacterized protein</fullName>
    </submittedName>
</protein>
<organism evidence="2 3">
    <name type="scientific">Psychroflexus sediminis</name>
    <dbReference type="NCBI Taxonomy" id="470826"/>
    <lineage>
        <taxon>Bacteria</taxon>
        <taxon>Pseudomonadati</taxon>
        <taxon>Bacteroidota</taxon>
        <taxon>Flavobacteriia</taxon>
        <taxon>Flavobacteriales</taxon>
        <taxon>Flavobacteriaceae</taxon>
        <taxon>Psychroflexus</taxon>
    </lineage>
</organism>
<gene>
    <name evidence="2" type="ORF">SAMN04488027_106136</name>
</gene>
<evidence type="ECO:0000256" key="1">
    <source>
        <dbReference type="SAM" id="Phobius"/>
    </source>
</evidence>
<feature type="transmembrane region" description="Helical" evidence="1">
    <location>
        <begin position="158"/>
        <end position="181"/>
    </location>
</feature>
<proteinExistence type="predicted"/>
<feature type="transmembrane region" description="Helical" evidence="1">
    <location>
        <begin position="125"/>
        <end position="146"/>
    </location>
</feature>
<feature type="transmembrane region" description="Helical" evidence="1">
    <location>
        <begin position="40"/>
        <end position="60"/>
    </location>
</feature>
<feature type="transmembrane region" description="Helical" evidence="1">
    <location>
        <begin position="72"/>
        <end position="95"/>
    </location>
</feature>
<dbReference type="EMBL" id="FNCW01000006">
    <property type="protein sequence ID" value="SDG75549.1"/>
    <property type="molecule type" value="Genomic_DNA"/>
</dbReference>
<keyword evidence="3" id="KW-1185">Reference proteome</keyword>
<reference evidence="2 3" key="1">
    <citation type="submission" date="2016-10" db="EMBL/GenBank/DDBJ databases">
        <authorList>
            <person name="de Groot N.N."/>
        </authorList>
    </citation>
    <scope>NUCLEOTIDE SEQUENCE [LARGE SCALE GENOMIC DNA]</scope>
    <source>
        <strain evidence="2 3">DSM 19803</strain>
    </source>
</reference>
<evidence type="ECO:0000313" key="3">
    <source>
        <dbReference type="Proteomes" id="UP000199296"/>
    </source>
</evidence>
<sequence length="201" mass="24094">MDELDLIKKDWQKRNDDLPKYTQEELMPLLHKKSSSSVKWIFIISVLEFVFWIALDILISSEDYIETIESELFLWFLKVTTVVNYVVLFGFIYLFCKNYLRIKVTDSAKKLMRQIIKTRQAVKYYVRYNIALFIIIFIISGTRAILIETTFNTFEFWIIASIMTFILFIIIGLLILFYRLLYGILTKRLYKNYKLLNKIEA</sequence>
<keyword evidence="1" id="KW-0472">Membrane</keyword>
<accession>A0A1G7WUE3</accession>
<dbReference type="RefSeq" id="WP_093367871.1">
    <property type="nucleotide sequence ID" value="NZ_FNCW01000006.1"/>
</dbReference>
<keyword evidence="1" id="KW-0812">Transmembrane</keyword>
<keyword evidence="1" id="KW-1133">Transmembrane helix</keyword>
<name>A0A1G7WUE3_9FLAO</name>